<gene>
    <name evidence="3" type="ORF">CLPA_c27380</name>
    <name evidence="4" type="ORF">CP6013_00446</name>
</gene>
<dbReference type="eggNOG" id="COG0596">
    <property type="taxonomic scope" value="Bacteria"/>
</dbReference>
<dbReference type="PANTHER" id="PTHR21661:SF35">
    <property type="entry name" value="EPOXIDE HYDROLASE"/>
    <property type="match status" value="1"/>
</dbReference>
<evidence type="ECO:0000313" key="4">
    <source>
        <dbReference type="EMBL" id="KRU11199.1"/>
    </source>
</evidence>
<protein>
    <recommendedName>
        <fullName evidence="7">Epoxide hydrolase</fullName>
    </recommendedName>
</protein>
<dbReference type="PANTHER" id="PTHR21661">
    <property type="entry name" value="EPOXIDE HYDROLASE 1-RELATED"/>
    <property type="match status" value="1"/>
</dbReference>
<keyword evidence="6" id="KW-1185">Reference proteome</keyword>
<evidence type="ECO:0000313" key="5">
    <source>
        <dbReference type="Proteomes" id="UP000028042"/>
    </source>
</evidence>
<dbReference type="EMBL" id="CP009268">
    <property type="protein sequence ID" value="AJA52793.1"/>
    <property type="molecule type" value="Genomic_DNA"/>
</dbReference>
<evidence type="ECO:0000313" key="6">
    <source>
        <dbReference type="Proteomes" id="UP000030905"/>
    </source>
</evidence>
<comment type="similarity">
    <text evidence="1">Belongs to the peptidase S33 family.</text>
</comment>
<name>A0A0H3JAS0_CLOPA</name>
<evidence type="ECO:0000256" key="1">
    <source>
        <dbReference type="ARBA" id="ARBA00010088"/>
    </source>
</evidence>
<dbReference type="KEGG" id="cpat:CLPA_c27380"/>
<dbReference type="SUPFAM" id="SSF53474">
    <property type="entry name" value="alpha/beta-Hydrolases"/>
    <property type="match status" value="1"/>
</dbReference>
<evidence type="ECO:0000256" key="2">
    <source>
        <dbReference type="ARBA" id="ARBA00022801"/>
    </source>
</evidence>
<dbReference type="Proteomes" id="UP000030905">
    <property type="component" value="Chromosome"/>
</dbReference>
<dbReference type="PATRIC" id="fig|1262449.7.peg.2760"/>
<proteinExistence type="inferred from homology"/>
<dbReference type="AlphaFoldDB" id="A0A0H3JAS0"/>
<evidence type="ECO:0000313" key="3">
    <source>
        <dbReference type="EMBL" id="AJA52793.1"/>
    </source>
</evidence>
<dbReference type="Gene3D" id="3.40.50.1820">
    <property type="entry name" value="alpha/beta hydrolase"/>
    <property type="match status" value="1"/>
</dbReference>
<reference evidence="3 6" key="1">
    <citation type="journal article" date="2015" name="Genome Announc.">
        <title>Complete Genome Sequence of the Nitrogen-Fixing and Solvent-Producing Clostridium pasteurianum DSM 525.</title>
        <authorList>
            <person name="Poehlein A."/>
            <person name="Grosse-Honebrink A."/>
            <person name="Zhang Y."/>
            <person name="Minton N.P."/>
            <person name="Daniel R."/>
        </authorList>
    </citation>
    <scope>NUCLEOTIDE SEQUENCE [LARGE SCALE GENOMIC DNA]</scope>
    <source>
        <strain evidence="3">DSM 525</strain>
        <strain evidence="6">DSM 525 / ATCC 6013</strain>
    </source>
</reference>
<evidence type="ECO:0008006" key="7">
    <source>
        <dbReference type="Google" id="ProtNLM"/>
    </source>
</evidence>
<keyword evidence="2" id="KW-0378">Hydrolase</keyword>
<dbReference type="EMBL" id="JPGY02000001">
    <property type="protein sequence ID" value="KRU11199.1"/>
    <property type="molecule type" value="Genomic_DNA"/>
</dbReference>
<dbReference type="PRINTS" id="PR00412">
    <property type="entry name" value="EPOXHYDRLASE"/>
</dbReference>
<reference evidence="4" key="2">
    <citation type="submission" date="2015-10" db="EMBL/GenBank/DDBJ databases">
        <title>Improved Draft Genome Sequence of Clostridium pasteurianum Strain ATCC 6013 (DSM 525) Using a Hybrid Next-Generation Sequencing Approach.</title>
        <authorList>
            <person name="Pyne M.E."/>
            <person name="Utturkar S.M."/>
            <person name="Brown S.D."/>
            <person name="Moo-Young M."/>
            <person name="Chung D.A."/>
            <person name="Chou P.C."/>
        </authorList>
    </citation>
    <scope>NUCLEOTIDE SEQUENCE</scope>
    <source>
        <strain evidence="4">ATCC 6013</strain>
    </source>
</reference>
<dbReference type="GO" id="GO:0097176">
    <property type="term" value="P:epoxide metabolic process"/>
    <property type="evidence" value="ECO:0007669"/>
    <property type="project" value="TreeGrafter"/>
</dbReference>
<reference evidence="4 5" key="3">
    <citation type="journal article" name="Genome Announc.">
        <title>Improved Draft Genome Sequence of Clostridium pasteurianum Strain ATCC 6013 (DSM 525) Using a Hybrid Next-Generation Sequencing Approach.</title>
        <authorList>
            <person name="Pyne M.E."/>
            <person name="Utturkar S."/>
            <person name="Brown S.D."/>
            <person name="Moo-Young M."/>
            <person name="Chung D.A."/>
            <person name="Chou C.P."/>
        </authorList>
    </citation>
    <scope>NUCLEOTIDE SEQUENCE [LARGE SCALE GENOMIC DNA]</scope>
    <source>
        <strain evidence="4 5">ATCC 6013</strain>
    </source>
</reference>
<dbReference type="GO" id="GO:0004301">
    <property type="term" value="F:epoxide hydrolase activity"/>
    <property type="evidence" value="ECO:0007669"/>
    <property type="project" value="TreeGrafter"/>
</dbReference>
<accession>A0A0H3JAS0</accession>
<sequence>MKIYFTSYFNLNFNTRFEFTNDFIIKDRYLLNKPPYQLLIKFCRLTWLLVQEGCHFSDTMIYWVTNTIGSSAGIYYENTHSLPPMGRIDVPTGIALFPADILLPPKEWTERNLNITRLTTMPSGGHFTAMEEPELLAEEIRVFFRPYRTKTKKYISPIKQAYNNLFPFKHCHS</sequence>
<organism evidence="3 6">
    <name type="scientific">Clostridium pasteurianum DSM 525 = ATCC 6013</name>
    <dbReference type="NCBI Taxonomy" id="1262449"/>
    <lineage>
        <taxon>Bacteria</taxon>
        <taxon>Bacillati</taxon>
        <taxon>Bacillota</taxon>
        <taxon>Clostridia</taxon>
        <taxon>Eubacteriales</taxon>
        <taxon>Clostridiaceae</taxon>
        <taxon>Clostridium</taxon>
    </lineage>
</organism>
<dbReference type="KEGG" id="cpae:CPAST_c27380"/>
<dbReference type="InterPro" id="IPR000639">
    <property type="entry name" value="Epox_hydrolase-like"/>
</dbReference>
<dbReference type="InterPro" id="IPR029058">
    <property type="entry name" value="AB_hydrolase_fold"/>
</dbReference>
<dbReference type="Proteomes" id="UP000028042">
    <property type="component" value="Unassembled WGS sequence"/>
</dbReference>